<dbReference type="EC" id="3.4.11.18" evidence="10"/>
<dbReference type="GO" id="GO:0005829">
    <property type="term" value="C:cytosol"/>
    <property type="evidence" value="ECO:0007669"/>
    <property type="project" value="TreeGrafter"/>
</dbReference>
<reference evidence="13" key="2">
    <citation type="submission" date="2013-10" db="EMBL/GenBank/DDBJ databases">
        <authorList>
            <person name="Aslett M."/>
        </authorList>
    </citation>
    <scope>NUCLEOTIDE SEQUENCE [LARGE SCALE GENOMIC DNA]</scope>
    <source>
        <strain evidence="13">Houghton</strain>
    </source>
</reference>
<organism evidence="13 14">
    <name type="scientific">Eimeria mitis</name>
    <dbReference type="NCBI Taxonomy" id="44415"/>
    <lineage>
        <taxon>Eukaryota</taxon>
        <taxon>Sar</taxon>
        <taxon>Alveolata</taxon>
        <taxon>Apicomplexa</taxon>
        <taxon>Conoidasida</taxon>
        <taxon>Coccidia</taxon>
        <taxon>Eucoccidiorida</taxon>
        <taxon>Eimeriorina</taxon>
        <taxon>Eimeriidae</taxon>
        <taxon>Eimeria</taxon>
    </lineage>
</organism>
<dbReference type="CDD" id="cd01086">
    <property type="entry name" value="MetAP1"/>
    <property type="match status" value="1"/>
</dbReference>
<protein>
    <recommendedName>
        <fullName evidence="10">Methionine aminopeptidase</fullName>
        <ecNumber evidence="10">3.4.11.18</ecNumber>
    </recommendedName>
</protein>
<feature type="binding site" evidence="8">
    <location>
        <position position="408"/>
    </location>
    <ligand>
        <name>Zn(2+)</name>
        <dbReference type="ChEBI" id="CHEBI:29105"/>
        <label>3</label>
    </ligand>
</feature>
<feature type="binding site" evidence="8">
    <location>
        <position position="344"/>
    </location>
    <ligand>
        <name>Zn(2+)</name>
        <dbReference type="ChEBI" id="CHEBI:29105"/>
        <label>4</label>
        <note>catalytic</note>
    </ligand>
</feature>
<evidence type="ECO:0000256" key="7">
    <source>
        <dbReference type="ARBA" id="ARBA00022833"/>
    </source>
</evidence>
<evidence type="ECO:0000259" key="12">
    <source>
        <dbReference type="PROSITE" id="PS52013"/>
    </source>
</evidence>
<dbReference type="OrthoDB" id="3209743at2759"/>
<dbReference type="GO" id="GO:0006508">
    <property type="term" value="P:proteolysis"/>
    <property type="evidence" value="ECO:0007669"/>
    <property type="project" value="UniProtKB-KW"/>
</dbReference>
<evidence type="ECO:0000256" key="10">
    <source>
        <dbReference type="RuleBase" id="RU003653"/>
    </source>
</evidence>
<evidence type="ECO:0000256" key="11">
    <source>
        <dbReference type="SAM" id="MobiDB-lite"/>
    </source>
</evidence>
<dbReference type="GeneID" id="60403915"/>
<evidence type="ECO:0000256" key="8">
    <source>
        <dbReference type="HAMAP-Rule" id="MF_03174"/>
    </source>
</evidence>
<evidence type="ECO:0000256" key="1">
    <source>
        <dbReference type="ARBA" id="ARBA00022438"/>
    </source>
</evidence>
<dbReference type="NCBIfam" id="TIGR00500">
    <property type="entry name" value="met_pdase_I"/>
    <property type="match status" value="1"/>
</dbReference>
<keyword evidence="2 8" id="KW-0963">Cytoplasm</keyword>
<dbReference type="InterPro" id="IPR001714">
    <property type="entry name" value="Pept_M24_MAP"/>
</dbReference>
<feature type="binding site" evidence="8">
    <location>
        <position position="253"/>
    </location>
    <ligand>
        <name>a protein</name>
        <dbReference type="ChEBI" id="CHEBI:16541"/>
    </ligand>
    <ligandPart>
        <name>N-terminal L-methionine residue</name>
        <dbReference type="ChEBI" id="CHEBI:64731"/>
    </ligandPart>
</feature>
<dbReference type="PRINTS" id="PR00599">
    <property type="entry name" value="MAPEPTIDASE"/>
</dbReference>
<dbReference type="GO" id="GO:0004239">
    <property type="term" value="F:initiator methionyl aminopeptidase activity"/>
    <property type="evidence" value="ECO:0007669"/>
    <property type="project" value="UniProtKB-UniRule"/>
</dbReference>
<dbReference type="SUPFAM" id="SSF55920">
    <property type="entry name" value="Creatinase/aminopeptidase"/>
    <property type="match status" value="1"/>
</dbReference>
<comment type="function">
    <text evidence="8 10">Cotranslationally removes the N-terminal methionine from nascent proteins. The N-terminal methionine is often cleaved when the second residue in the primary sequence is small and uncharged (Met-Ala-, Cys, Gly, Pro, Ser, Thr, or Val).</text>
</comment>
<dbReference type="InterPro" id="IPR031615">
    <property type="entry name" value="Zfn-C6H2"/>
</dbReference>
<dbReference type="PANTHER" id="PTHR43330:SF7">
    <property type="entry name" value="METHIONINE AMINOPEPTIDASE 1"/>
    <property type="match status" value="1"/>
</dbReference>
<feature type="compositionally biased region" description="Low complexity" evidence="11">
    <location>
        <begin position="26"/>
        <end position="44"/>
    </location>
</feature>
<dbReference type="RefSeq" id="XP_037877980.1">
    <property type="nucleotide sequence ID" value="XM_038022126.1"/>
</dbReference>
<dbReference type="InterPro" id="IPR036005">
    <property type="entry name" value="Creatinase/aminopeptidase-like"/>
</dbReference>
<dbReference type="InterPro" id="IPR000994">
    <property type="entry name" value="Pept_M24"/>
</dbReference>
<keyword evidence="3 8" id="KW-0645">Protease</keyword>
<evidence type="ECO:0000256" key="6">
    <source>
        <dbReference type="ARBA" id="ARBA00022801"/>
    </source>
</evidence>
<feature type="binding site" evidence="8">
    <location>
        <position position="281"/>
    </location>
    <ligand>
        <name>Zn(2+)</name>
        <dbReference type="ChEBI" id="CHEBI:29105"/>
        <label>3</label>
    </ligand>
</feature>
<evidence type="ECO:0000256" key="2">
    <source>
        <dbReference type="ARBA" id="ARBA00022490"/>
    </source>
</evidence>
<dbReference type="GO" id="GO:0070006">
    <property type="term" value="F:metalloaminopeptidase activity"/>
    <property type="evidence" value="ECO:0007669"/>
    <property type="project" value="UniProtKB-UniRule"/>
</dbReference>
<comment type="subcellular location">
    <subcellularLocation>
        <location evidence="8">Cytoplasm</location>
    </subcellularLocation>
</comment>
<comment type="cofactor">
    <cofactor evidence="8">
        <name>Zn(2+)</name>
        <dbReference type="ChEBI" id="CHEBI:29105"/>
    </cofactor>
    <cofactor evidence="8">
        <name>Co(2+)</name>
        <dbReference type="ChEBI" id="CHEBI:48828"/>
    </cofactor>
    <cofactor evidence="8">
        <name>Mn(2+)</name>
        <dbReference type="ChEBI" id="CHEBI:29035"/>
    </cofactor>
    <cofactor evidence="8">
        <name>Fe(2+)</name>
        <dbReference type="ChEBI" id="CHEBI:29033"/>
    </cofactor>
    <text evidence="8">Binds 2 divalent metal cations per subunit. Has a high-affinity and a low affinity metal-binding site. The true nature of the physiological cofactor is under debate. The enzyme is active with zinc, cobalt, manganese or divalent iron ions. Has high activity with zinc; zinc cofactor is transferred into the active site region by the ZNG1 zinc chaperone.</text>
</comment>
<dbReference type="Proteomes" id="UP000030744">
    <property type="component" value="Unassembled WGS sequence"/>
</dbReference>
<comment type="subunit">
    <text evidence="8">Associates with the 60S ribosomal subunit of the 80S translational complex.</text>
</comment>
<dbReference type="Gene3D" id="6.10.140.2220">
    <property type="match status" value="1"/>
</dbReference>
<gene>
    <name evidence="13" type="ORF">EMH_0029110</name>
</gene>
<keyword evidence="14" id="KW-1185">Reference proteome</keyword>
<evidence type="ECO:0000256" key="4">
    <source>
        <dbReference type="ARBA" id="ARBA00022723"/>
    </source>
</evidence>
<comment type="cofactor">
    <cofactor evidence="10">
        <name>Co(2+)</name>
        <dbReference type="ChEBI" id="CHEBI:48828"/>
    </cofactor>
    <cofactor evidence="10">
        <name>Zn(2+)</name>
        <dbReference type="ChEBI" id="CHEBI:29105"/>
    </cofactor>
    <cofactor evidence="10">
        <name>Mn(2+)</name>
        <dbReference type="ChEBI" id="CHEBI:29035"/>
    </cofactor>
    <cofactor evidence="10">
        <name>Fe(2+)</name>
        <dbReference type="ChEBI" id="CHEBI:29033"/>
    </cofactor>
    <text evidence="10">Binds 2 divalent metal cations per subunit. Has a high-affinity and a low affinity metal-binding site. The true nature of the physiological cofactor is under debate. The enzyme is active with cobalt, zinc, manganese or divalent iron ions.</text>
</comment>
<evidence type="ECO:0000313" key="13">
    <source>
        <dbReference type="EMBL" id="CDJ35691.1"/>
    </source>
</evidence>
<feature type="binding site" evidence="8">
    <location>
        <position position="281"/>
    </location>
    <ligand>
        <name>Zn(2+)</name>
        <dbReference type="ChEBI" id="CHEBI:29105"/>
        <label>4</label>
        <note>catalytic</note>
    </ligand>
</feature>
<keyword evidence="6 8" id="KW-0378">Hydrolase</keyword>
<feature type="domain" description="C6H2-type" evidence="12">
    <location>
        <begin position="50"/>
        <end position="107"/>
    </location>
</feature>
<comment type="catalytic activity">
    <reaction evidence="8 10">
        <text>Release of N-terminal amino acids, preferentially methionine, from peptides and arylamides.</text>
        <dbReference type="EC" id="3.4.11.18"/>
    </reaction>
</comment>
<dbReference type="Gene3D" id="3.90.230.10">
    <property type="entry name" value="Creatinase/methionine aminopeptidase superfamily"/>
    <property type="match status" value="1"/>
</dbReference>
<feature type="compositionally biased region" description="Low complexity" evidence="11">
    <location>
        <begin position="7"/>
        <end position="19"/>
    </location>
</feature>
<dbReference type="PROSITE" id="PS52013">
    <property type="entry name" value="ZF_C6H2"/>
    <property type="match status" value="1"/>
</dbReference>
<dbReference type="Pfam" id="PF00557">
    <property type="entry name" value="Peptidase_M24"/>
    <property type="match status" value="1"/>
</dbReference>
<dbReference type="PANTHER" id="PTHR43330">
    <property type="entry name" value="METHIONINE AMINOPEPTIDASE"/>
    <property type="match status" value="1"/>
</dbReference>
<feature type="binding site" evidence="8">
    <location>
        <position position="377"/>
    </location>
    <ligand>
        <name>Zn(2+)</name>
        <dbReference type="ChEBI" id="CHEBI:29105"/>
        <label>4</label>
        <note>catalytic</note>
    </ligand>
</feature>
<feature type="binding site" evidence="8">
    <location>
        <position position="270"/>
    </location>
    <ligand>
        <name>Zn(2+)</name>
        <dbReference type="ChEBI" id="CHEBI:29105"/>
        <label>3</label>
    </ligand>
</feature>
<feature type="binding site" evidence="8">
    <location>
        <position position="408"/>
    </location>
    <ligand>
        <name>Zn(2+)</name>
        <dbReference type="ChEBI" id="CHEBI:29105"/>
        <label>4</label>
        <note>catalytic</note>
    </ligand>
</feature>
<keyword evidence="5 9" id="KW-0863">Zinc-finger</keyword>
<feature type="region of interest" description="Disordered" evidence="11">
    <location>
        <begin position="1"/>
        <end position="44"/>
    </location>
</feature>
<dbReference type="VEuPathDB" id="ToxoDB:EMH_0029110"/>
<keyword evidence="4 8" id="KW-0479">Metal-binding</keyword>
<name>U6KFW7_9EIME</name>
<dbReference type="HAMAP" id="MF_01974">
    <property type="entry name" value="MetAP_1"/>
    <property type="match status" value="1"/>
</dbReference>
<evidence type="ECO:0000313" key="14">
    <source>
        <dbReference type="Proteomes" id="UP000030744"/>
    </source>
</evidence>
<proteinExistence type="inferred from homology"/>
<comment type="similarity">
    <text evidence="8 9">Belongs to the peptidase M24A family. Methionine aminopeptidase type 1 subfamily.</text>
</comment>
<dbReference type="GO" id="GO:0008270">
    <property type="term" value="F:zinc ion binding"/>
    <property type="evidence" value="ECO:0007669"/>
    <property type="project" value="UniProtKB-KW"/>
</dbReference>
<keyword evidence="7" id="KW-0862">Zinc</keyword>
<feature type="binding site" evidence="8">
    <location>
        <position position="351"/>
    </location>
    <ligand>
        <name>a protein</name>
        <dbReference type="ChEBI" id="CHEBI:16541"/>
    </ligand>
    <ligandPart>
        <name>N-terminal L-methionine residue</name>
        <dbReference type="ChEBI" id="CHEBI:64731"/>
    </ligandPart>
</feature>
<evidence type="ECO:0000256" key="9">
    <source>
        <dbReference type="PROSITE-ProRule" id="PRU01357"/>
    </source>
</evidence>
<keyword evidence="1 8" id="KW-0031">Aminopeptidase</keyword>
<evidence type="ECO:0000256" key="5">
    <source>
        <dbReference type="ARBA" id="ARBA00022771"/>
    </source>
</evidence>
<dbReference type="InterPro" id="IPR002467">
    <property type="entry name" value="Pept_M24A_MAP1"/>
</dbReference>
<evidence type="ECO:0000256" key="3">
    <source>
        <dbReference type="ARBA" id="ARBA00022670"/>
    </source>
</evidence>
<reference evidence="13" key="1">
    <citation type="submission" date="2013-10" db="EMBL/GenBank/DDBJ databases">
        <title>Genomic analysis of the causative agents of coccidiosis in chickens.</title>
        <authorList>
            <person name="Reid A.J."/>
            <person name="Blake D."/>
            <person name="Billington K."/>
            <person name="Browne H."/>
            <person name="Dunn M."/>
            <person name="Hung S."/>
            <person name="Kawahara F."/>
            <person name="Miranda-Saavedra D."/>
            <person name="Mourier T."/>
            <person name="Nagra H."/>
            <person name="Otto T.D."/>
            <person name="Rawlings N."/>
            <person name="Sanchez A."/>
            <person name="Sanders M."/>
            <person name="Subramaniam C."/>
            <person name="Tay Y."/>
            <person name="Dear P."/>
            <person name="Doerig C."/>
            <person name="Gruber A."/>
            <person name="Parkinson J."/>
            <person name="Shirley M."/>
            <person name="Wan K.L."/>
            <person name="Berriman M."/>
            <person name="Tomley F."/>
            <person name="Pain A."/>
        </authorList>
    </citation>
    <scope>NUCLEOTIDE SEQUENCE [LARGE SCALE GENOMIC DNA]</scope>
    <source>
        <strain evidence="13">Houghton</strain>
    </source>
</reference>
<dbReference type="EMBL" id="HG732147">
    <property type="protein sequence ID" value="CDJ35691.1"/>
    <property type="molecule type" value="Genomic_DNA"/>
</dbReference>
<dbReference type="AlphaFoldDB" id="U6KFW7"/>
<accession>U6KFW7</accession>
<sequence>MCANTKPSDSPPAAAAASATEENTPPDSSARQSTSASPSASADPSDSAAAAVCQGCGISEADANRRFLSCPRCLELNIHPNSFCSQECFRSSWKKHKALHEVLESIRKQKQGRLNASLTGIDVANYDPSDTDAWRADPHLSQFLGFKFTGKLRPWPITPRRSVPSSVAKPDYAETGVPYGERSLKNNAIKVYSAEEIEALDLVHSLVKPGVTAEELDEKVHAFIVNNNAYPSPLNYQGFPKSCCVSVNEVICHGIPDFRPLQEGDIVNVDITVYYKGMHADLNETFCCGTPNPDQKRLLQGAYLCLMEAIKACKPGMMYREIGRVVSAVADKHGLSVVRSYCGHGTGELFHTSPSIPHYRNNKAVGVMRAGHVFTIEPMLNLGRSADCLWPDGWTAVTADGSLSAQFEHTLCCTDSGVEVLTKRTPESPRLDFDTLGHDLP</sequence>
<dbReference type="Pfam" id="PF15801">
    <property type="entry name" value="zf-C6H2"/>
    <property type="match status" value="1"/>
</dbReference>